<evidence type="ECO:0000313" key="7">
    <source>
        <dbReference type="Proteomes" id="UP000603200"/>
    </source>
</evidence>
<dbReference type="InterPro" id="IPR009057">
    <property type="entry name" value="Homeodomain-like_sf"/>
</dbReference>
<dbReference type="InterPro" id="IPR001647">
    <property type="entry name" value="HTH_TetR"/>
</dbReference>
<dbReference type="InterPro" id="IPR050109">
    <property type="entry name" value="HTH-type_TetR-like_transc_reg"/>
</dbReference>
<dbReference type="Gene3D" id="1.10.357.10">
    <property type="entry name" value="Tetracycline Repressor, domain 2"/>
    <property type="match status" value="1"/>
</dbReference>
<reference evidence="6 7" key="1">
    <citation type="submission" date="2021-01" db="EMBL/GenBank/DDBJ databases">
        <title>Whole genome shotgun sequence of Actinoplanes humidus NBRC 14915.</title>
        <authorList>
            <person name="Komaki H."/>
            <person name="Tamura T."/>
        </authorList>
    </citation>
    <scope>NUCLEOTIDE SEQUENCE [LARGE SCALE GENOMIC DNA]</scope>
    <source>
        <strain evidence="6 7">NBRC 14915</strain>
    </source>
</reference>
<evidence type="ECO:0000256" key="3">
    <source>
        <dbReference type="ARBA" id="ARBA00023163"/>
    </source>
</evidence>
<dbReference type="PANTHER" id="PTHR30055:SF234">
    <property type="entry name" value="HTH-TYPE TRANSCRIPTIONAL REGULATOR BETI"/>
    <property type="match status" value="1"/>
</dbReference>
<dbReference type="SUPFAM" id="SSF48498">
    <property type="entry name" value="Tetracyclin repressor-like, C-terminal domain"/>
    <property type="match status" value="1"/>
</dbReference>
<evidence type="ECO:0000256" key="4">
    <source>
        <dbReference type="PROSITE-ProRule" id="PRU00335"/>
    </source>
</evidence>
<dbReference type="PROSITE" id="PS50977">
    <property type="entry name" value="HTH_TETR_2"/>
    <property type="match status" value="1"/>
</dbReference>
<sequence length="182" mass="20050">MTPRRSDAEQNRAKILEVAIAALAVTSDATLQSIAKQAGVGQGTLYRHFPTRESLLLAAYRDDVERLIDAAPALLAANPPVVALRLWFDRLAAYGRIKHGVAEAVHAATRAELSGVYYDRVIEAITSLLTAGQQAGSLRPDIDAEEVLLLVGFLWRLDNENWENRSRHLLDVVMDGLSLRPR</sequence>
<dbReference type="EMBL" id="BOMN01000100">
    <property type="protein sequence ID" value="GIE23898.1"/>
    <property type="molecule type" value="Genomic_DNA"/>
</dbReference>
<gene>
    <name evidence="6" type="ORF">Ahu01nite_070000</name>
</gene>
<keyword evidence="7" id="KW-1185">Reference proteome</keyword>
<comment type="caution">
    <text evidence="6">The sequence shown here is derived from an EMBL/GenBank/DDBJ whole genome shotgun (WGS) entry which is preliminary data.</text>
</comment>
<organism evidence="6 7">
    <name type="scientific">Winogradskya humida</name>
    <dbReference type="NCBI Taxonomy" id="113566"/>
    <lineage>
        <taxon>Bacteria</taxon>
        <taxon>Bacillati</taxon>
        <taxon>Actinomycetota</taxon>
        <taxon>Actinomycetes</taxon>
        <taxon>Micromonosporales</taxon>
        <taxon>Micromonosporaceae</taxon>
        <taxon>Winogradskya</taxon>
    </lineage>
</organism>
<dbReference type="Pfam" id="PF21597">
    <property type="entry name" value="TetR_C_43"/>
    <property type="match status" value="1"/>
</dbReference>
<keyword evidence="1" id="KW-0805">Transcription regulation</keyword>
<dbReference type="PANTHER" id="PTHR30055">
    <property type="entry name" value="HTH-TYPE TRANSCRIPTIONAL REGULATOR RUTR"/>
    <property type="match status" value="1"/>
</dbReference>
<accession>A0ABQ3ZZ87</accession>
<dbReference type="Pfam" id="PF00440">
    <property type="entry name" value="TetR_N"/>
    <property type="match status" value="1"/>
</dbReference>
<dbReference type="InterPro" id="IPR036271">
    <property type="entry name" value="Tet_transcr_reg_TetR-rel_C_sf"/>
</dbReference>
<proteinExistence type="predicted"/>
<feature type="domain" description="HTH tetR-type" evidence="5">
    <location>
        <begin position="9"/>
        <end position="67"/>
    </location>
</feature>
<protein>
    <submittedName>
        <fullName evidence="6">TetR family transcriptional regulator</fullName>
    </submittedName>
</protein>
<feature type="DNA-binding region" description="H-T-H motif" evidence="4">
    <location>
        <begin position="30"/>
        <end position="49"/>
    </location>
</feature>
<keyword evidence="3" id="KW-0804">Transcription</keyword>
<name>A0ABQ3ZZ87_9ACTN</name>
<evidence type="ECO:0000256" key="2">
    <source>
        <dbReference type="ARBA" id="ARBA00023125"/>
    </source>
</evidence>
<keyword evidence="2 4" id="KW-0238">DNA-binding</keyword>
<dbReference type="SUPFAM" id="SSF46689">
    <property type="entry name" value="Homeodomain-like"/>
    <property type="match status" value="1"/>
</dbReference>
<dbReference type="Proteomes" id="UP000603200">
    <property type="component" value="Unassembled WGS sequence"/>
</dbReference>
<dbReference type="RefSeq" id="WP_239159360.1">
    <property type="nucleotide sequence ID" value="NZ_BAAATV010000003.1"/>
</dbReference>
<dbReference type="InterPro" id="IPR049445">
    <property type="entry name" value="TetR_SbtR-like_C"/>
</dbReference>
<evidence type="ECO:0000313" key="6">
    <source>
        <dbReference type="EMBL" id="GIE23898.1"/>
    </source>
</evidence>
<evidence type="ECO:0000256" key="1">
    <source>
        <dbReference type="ARBA" id="ARBA00023015"/>
    </source>
</evidence>
<evidence type="ECO:0000259" key="5">
    <source>
        <dbReference type="PROSITE" id="PS50977"/>
    </source>
</evidence>